<keyword evidence="1" id="KW-0472">Membrane</keyword>
<feature type="transmembrane region" description="Helical" evidence="1">
    <location>
        <begin position="53"/>
        <end position="76"/>
    </location>
</feature>
<evidence type="ECO:0000313" key="2">
    <source>
        <dbReference type="EMBL" id="OGN08788.1"/>
    </source>
</evidence>
<reference evidence="2 3" key="1">
    <citation type="journal article" date="2016" name="Nat. Commun.">
        <title>Thousands of microbial genomes shed light on interconnected biogeochemical processes in an aquifer system.</title>
        <authorList>
            <person name="Anantharaman K."/>
            <person name="Brown C.T."/>
            <person name="Hug L.A."/>
            <person name="Sharon I."/>
            <person name="Castelle C.J."/>
            <person name="Probst A.J."/>
            <person name="Thomas B.C."/>
            <person name="Singh A."/>
            <person name="Wilkins M.J."/>
            <person name="Karaoz U."/>
            <person name="Brodie E.L."/>
            <person name="Williams K.H."/>
            <person name="Hubbard S.S."/>
            <person name="Banfield J.F."/>
        </authorList>
    </citation>
    <scope>NUCLEOTIDE SEQUENCE [LARGE SCALE GENOMIC DNA]</scope>
</reference>
<comment type="caution">
    <text evidence="2">The sequence shown here is derived from an EMBL/GenBank/DDBJ whole genome shotgun (WGS) entry which is preliminary data.</text>
</comment>
<proteinExistence type="predicted"/>
<name>A0A1F8F848_9BACT</name>
<dbReference type="AlphaFoldDB" id="A0A1F8F848"/>
<protein>
    <recommendedName>
        <fullName evidence="4">DUF4145 domain-containing protein</fullName>
    </recommendedName>
</protein>
<evidence type="ECO:0008006" key="4">
    <source>
        <dbReference type="Google" id="ProtNLM"/>
    </source>
</evidence>
<evidence type="ECO:0000256" key="1">
    <source>
        <dbReference type="SAM" id="Phobius"/>
    </source>
</evidence>
<accession>A0A1F8F848</accession>
<keyword evidence="1" id="KW-0812">Transmembrane</keyword>
<keyword evidence="1" id="KW-1133">Transmembrane helix</keyword>
<organism evidence="2 3">
    <name type="scientific">Candidatus Yanofskybacteria bacterium RIFCSPHIGHO2_02_FULL_41_11</name>
    <dbReference type="NCBI Taxonomy" id="1802675"/>
    <lineage>
        <taxon>Bacteria</taxon>
        <taxon>Candidatus Yanofskyibacteriota</taxon>
    </lineage>
</organism>
<dbReference type="Proteomes" id="UP000177167">
    <property type="component" value="Unassembled WGS sequence"/>
</dbReference>
<evidence type="ECO:0000313" key="3">
    <source>
        <dbReference type="Proteomes" id="UP000177167"/>
    </source>
</evidence>
<dbReference type="EMBL" id="MGJP01000053">
    <property type="protein sequence ID" value="OGN08788.1"/>
    <property type="molecule type" value="Genomic_DNA"/>
</dbReference>
<gene>
    <name evidence="2" type="ORF">A3J46_04435</name>
</gene>
<sequence length="209" mass="23342">MSETINLLLTTLSVLYSIVRETVLEVAFLFETSGLTPNTAVAQVYEFEPAVELIGLLKIIGYIATPILIFLIVIVFRKFFKLAKSIKTATQPLTTEVAPVESSGGALGARWGEILNHMASTNEGEWKFAVIEADKLVDDILKSAGYRGETMGERLMSIDKSQLVTLDTLWDAHKIRNRLVHDTNYFLRYAEAKRAVQLYEDTLKELGAL</sequence>